<evidence type="ECO:0000256" key="10">
    <source>
        <dbReference type="ARBA" id="ARBA00023224"/>
    </source>
</evidence>
<accession>A0A8C4SQE0</accession>
<dbReference type="GO" id="GO:0004930">
    <property type="term" value="F:G protein-coupled receptor activity"/>
    <property type="evidence" value="ECO:0007669"/>
    <property type="project" value="UniProtKB-KW"/>
</dbReference>
<dbReference type="CDD" id="cd13954">
    <property type="entry name" value="7tmA_OR"/>
    <property type="match status" value="1"/>
</dbReference>
<reference evidence="13" key="1">
    <citation type="submission" date="2025-08" db="UniProtKB">
        <authorList>
            <consortium name="Ensembl"/>
        </authorList>
    </citation>
    <scope>IDENTIFICATION</scope>
</reference>
<keyword evidence="10" id="KW-0807">Transducer</keyword>
<dbReference type="PRINTS" id="PR00237">
    <property type="entry name" value="GPCRRHODOPSN"/>
</dbReference>
<dbReference type="PROSITE" id="PS50262">
    <property type="entry name" value="G_PROTEIN_RECEP_F1_2"/>
    <property type="match status" value="1"/>
</dbReference>
<feature type="transmembrane region" description="Helical" evidence="11">
    <location>
        <begin position="72"/>
        <end position="90"/>
    </location>
</feature>
<dbReference type="GO" id="GO:0005886">
    <property type="term" value="C:plasma membrane"/>
    <property type="evidence" value="ECO:0007669"/>
    <property type="project" value="UniProtKB-SubCell"/>
</dbReference>
<dbReference type="InterPro" id="IPR000725">
    <property type="entry name" value="Olfact_rcpt"/>
</dbReference>
<dbReference type="FunFam" id="1.20.1070.10:FF:000015">
    <property type="entry name" value="Olfactory receptor"/>
    <property type="match status" value="1"/>
</dbReference>
<dbReference type="Pfam" id="PF13853">
    <property type="entry name" value="7tm_4"/>
    <property type="match status" value="1"/>
</dbReference>
<evidence type="ECO:0000256" key="6">
    <source>
        <dbReference type="ARBA" id="ARBA00022989"/>
    </source>
</evidence>
<feature type="transmembrane region" description="Helical" evidence="11">
    <location>
        <begin position="152"/>
        <end position="177"/>
    </location>
</feature>
<keyword evidence="7" id="KW-0297">G-protein coupled receptor</keyword>
<sequence>MHVATLDLIDVQMNGSTLSTVTEFELVCFPGFQDNKMFLFFGFFVLLLITLTSNLVFILLVSLDHRLHTPMYFFLCNLSLLDIMMAISITPKLLAVFRGYNKINFSDCFLQLYFIISSGCTENFLFAAMAYDRYIAVVKPLHYNMIINGKKCFLIMVITWILGFLFPAANTILASILPFCASNKIMHCYCDLPALLSLACAEITDQADGLFGLAVIANYVPLIYVLWSYVKIVLCVLRLKTTESRTKAFSMCSSHIVMVVMNYVFAFIMFIELKMEVGILNCLLIPMVNPMIYSLSNQKLKEAAKKLWTLLKAFTGCTSLWRT</sequence>
<feature type="transmembrane region" description="Helical" evidence="11">
    <location>
        <begin position="216"/>
        <end position="237"/>
    </location>
</feature>
<dbReference type="Ensembl" id="ENSECRT00000020902.1">
    <property type="protein sequence ID" value="ENSECRP00000020460.1"/>
    <property type="gene ID" value="ENSECRG00000013745.1"/>
</dbReference>
<feature type="domain" description="G-protein coupled receptors family 1 profile" evidence="12">
    <location>
        <begin position="53"/>
        <end position="271"/>
    </location>
</feature>
<evidence type="ECO:0000256" key="1">
    <source>
        <dbReference type="ARBA" id="ARBA00004651"/>
    </source>
</evidence>
<evidence type="ECO:0000256" key="3">
    <source>
        <dbReference type="ARBA" id="ARBA00022606"/>
    </source>
</evidence>
<evidence type="ECO:0000256" key="5">
    <source>
        <dbReference type="ARBA" id="ARBA00022725"/>
    </source>
</evidence>
<dbReference type="PANTHER" id="PTHR26453">
    <property type="entry name" value="OLFACTORY RECEPTOR"/>
    <property type="match status" value="1"/>
</dbReference>
<reference evidence="13" key="2">
    <citation type="submission" date="2025-09" db="UniProtKB">
        <authorList>
            <consortium name="Ensembl"/>
        </authorList>
    </citation>
    <scope>IDENTIFICATION</scope>
</reference>
<evidence type="ECO:0000256" key="2">
    <source>
        <dbReference type="ARBA" id="ARBA00022475"/>
    </source>
</evidence>
<evidence type="ECO:0000256" key="11">
    <source>
        <dbReference type="SAM" id="Phobius"/>
    </source>
</evidence>
<evidence type="ECO:0000256" key="9">
    <source>
        <dbReference type="ARBA" id="ARBA00023170"/>
    </source>
</evidence>
<organism evidence="13 14">
    <name type="scientific">Erpetoichthys calabaricus</name>
    <name type="common">Rope fish</name>
    <name type="synonym">Calamoichthys calabaricus</name>
    <dbReference type="NCBI Taxonomy" id="27687"/>
    <lineage>
        <taxon>Eukaryota</taxon>
        <taxon>Metazoa</taxon>
        <taxon>Chordata</taxon>
        <taxon>Craniata</taxon>
        <taxon>Vertebrata</taxon>
        <taxon>Euteleostomi</taxon>
        <taxon>Actinopterygii</taxon>
        <taxon>Polypteriformes</taxon>
        <taxon>Polypteridae</taxon>
        <taxon>Erpetoichthys</taxon>
    </lineage>
</organism>
<evidence type="ECO:0000313" key="14">
    <source>
        <dbReference type="Proteomes" id="UP000694620"/>
    </source>
</evidence>
<keyword evidence="4 11" id="KW-0812">Transmembrane</keyword>
<dbReference type="InterPro" id="IPR000276">
    <property type="entry name" value="GPCR_Rhodpsn"/>
</dbReference>
<dbReference type="GeneTree" id="ENSGT01140000282520"/>
<evidence type="ECO:0000313" key="13">
    <source>
        <dbReference type="Ensembl" id="ENSECRP00000020460.1"/>
    </source>
</evidence>
<keyword evidence="8 11" id="KW-0472">Membrane</keyword>
<keyword evidence="9" id="KW-0675">Receptor</keyword>
<keyword evidence="6 11" id="KW-1133">Transmembrane helix</keyword>
<keyword evidence="2" id="KW-1003">Cell membrane</keyword>
<evidence type="ECO:0000256" key="8">
    <source>
        <dbReference type="ARBA" id="ARBA00023136"/>
    </source>
</evidence>
<dbReference type="PRINTS" id="PR00245">
    <property type="entry name" value="OLFACTORYR"/>
</dbReference>
<keyword evidence="5" id="KW-0552">Olfaction</keyword>
<evidence type="ECO:0000256" key="4">
    <source>
        <dbReference type="ARBA" id="ARBA00022692"/>
    </source>
</evidence>
<dbReference type="InterPro" id="IPR017452">
    <property type="entry name" value="GPCR_Rhodpsn_7TM"/>
</dbReference>
<feature type="transmembrane region" description="Helical" evidence="11">
    <location>
        <begin position="249"/>
        <end position="271"/>
    </location>
</feature>
<name>A0A8C4SQE0_ERPCA</name>
<evidence type="ECO:0000259" key="12">
    <source>
        <dbReference type="PROSITE" id="PS50262"/>
    </source>
</evidence>
<feature type="transmembrane region" description="Helical" evidence="11">
    <location>
        <begin position="37"/>
        <end position="60"/>
    </location>
</feature>
<comment type="subcellular location">
    <subcellularLocation>
        <location evidence="1">Cell membrane</location>
        <topology evidence="1">Multi-pass membrane protein</topology>
    </subcellularLocation>
</comment>
<keyword evidence="3" id="KW-0716">Sensory transduction</keyword>
<keyword evidence="14" id="KW-1185">Reference proteome</keyword>
<dbReference type="GO" id="GO:0004984">
    <property type="term" value="F:olfactory receptor activity"/>
    <property type="evidence" value="ECO:0007669"/>
    <property type="project" value="InterPro"/>
</dbReference>
<feature type="transmembrane region" description="Helical" evidence="11">
    <location>
        <begin position="277"/>
        <end position="296"/>
    </location>
</feature>
<dbReference type="AlphaFoldDB" id="A0A8C4SQE0"/>
<protein>
    <recommendedName>
        <fullName evidence="12">G-protein coupled receptors family 1 profile domain-containing protein</fullName>
    </recommendedName>
</protein>
<proteinExistence type="predicted"/>
<dbReference type="SUPFAM" id="SSF81321">
    <property type="entry name" value="Family A G protein-coupled receptor-like"/>
    <property type="match status" value="1"/>
</dbReference>
<evidence type="ECO:0000256" key="7">
    <source>
        <dbReference type="ARBA" id="ARBA00023040"/>
    </source>
</evidence>
<dbReference type="Gene3D" id="1.20.1070.10">
    <property type="entry name" value="Rhodopsin 7-helix transmembrane proteins"/>
    <property type="match status" value="1"/>
</dbReference>
<dbReference type="Proteomes" id="UP000694620">
    <property type="component" value="Unassembled WGS sequence"/>
</dbReference>
<feature type="transmembrane region" description="Helical" evidence="11">
    <location>
        <begin position="110"/>
        <end position="131"/>
    </location>
</feature>